<dbReference type="EMBL" id="JACRTE010000015">
    <property type="protein sequence ID" value="MBC8597139.1"/>
    <property type="molecule type" value="Genomic_DNA"/>
</dbReference>
<dbReference type="SMART" id="SM00421">
    <property type="entry name" value="HTH_LUXR"/>
    <property type="match status" value="1"/>
</dbReference>
<evidence type="ECO:0000256" key="3">
    <source>
        <dbReference type="ARBA" id="ARBA00023015"/>
    </source>
</evidence>
<evidence type="ECO:0000256" key="1">
    <source>
        <dbReference type="ARBA" id="ARBA00018672"/>
    </source>
</evidence>
<dbReference type="PANTHER" id="PTHR43214">
    <property type="entry name" value="TWO-COMPONENT RESPONSE REGULATOR"/>
    <property type="match status" value="1"/>
</dbReference>
<evidence type="ECO:0000256" key="2">
    <source>
        <dbReference type="ARBA" id="ARBA00022553"/>
    </source>
</evidence>
<dbReference type="GO" id="GO:0003677">
    <property type="term" value="F:DNA binding"/>
    <property type="evidence" value="ECO:0007669"/>
    <property type="project" value="UniProtKB-KW"/>
</dbReference>
<evidence type="ECO:0000313" key="10">
    <source>
        <dbReference type="EMBL" id="MBC8597139.1"/>
    </source>
</evidence>
<feature type="domain" description="HTH luxR-type" evidence="8">
    <location>
        <begin position="153"/>
        <end position="218"/>
    </location>
</feature>
<dbReference type="PROSITE" id="PS50043">
    <property type="entry name" value="HTH_LUXR_2"/>
    <property type="match status" value="1"/>
</dbReference>
<evidence type="ECO:0000256" key="7">
    <source>
        <dbReference type="PROSITE-ProRule" id="PRU00169"/>
    </source>
</evidence>
<keyword evidence="11" id="KW-1185">Reference proteome</keyword>
<dbReference type="RefSeq" id="WP_262432461.1">
    <property type="nucleotide sequence ID" value="NZ_JACRTE010000015.1"/>
</dbReference>
<proteinExistence type="predicted"/>
<reference evidence="10" key="1">
    <citation type="submission" date="2020-08" db="EMBL/GenBank/DDBJ databases">
        <title>Genome public.</title>
        <authorList>
            <person name="Liu C."/>
            <person name="Sun Q."/>
        </authorList>
    </citation>
    <scope>NUCLEOTIDE SEQUENCE</scope>
    <source>
        <strain evidence="10">NSJ-50</strain>
    </source>
</reference>
<dbReference type="InterPro" id="IPR011006">
    <property type="entry name" value="CheY-like_superfamily"/>
</dbReference>
<feature type="domain" description="Response regulatory" evidence="9">
    <location>
        <begin position="5"/>
        <end position="122"/>
    </location>
</feature>
<dbReference type="InterPro" id="IPR001789">
    <property type="entry name" value="Sig_transdc_resp-reg_receiver"/>
</dbReference>
<accession>A0A926FET5</accession>
<evidence type="ECO:0000256" key="4">
    <source>
        <dbReference type="ARBA" id="ARBA00023125"/>
    </source>
</evidence>
<dbReference type="Gene3D" id="3.40.50.2300">
    <property type="match status" value="1"/>
</dbReference>
<evidence type="ECO:0000256" key="5">
    <source>
        <dbReference type="ARBA" id="ARBA00023163"/>
    </source>
</evidence>
<keyword evidence="5" id="KW-0804">Transcription</keyword>
<dbReference type="CDD" id="cd06170">
    <property type="entry name" value="LuxR_C_like"/>
    <property type="match status" value="1"/>
</dbReference>
<dbReference type="InterPro" id="IPR058245">
    <property type="entry name" value="NreC/VraR/RcsB-like_REC"/>
</dbReference>
<dbReference type="SMART" id="SM00448">
    <property type="entry name" value="REC"/>
    <property type="match status" value="1"/>
</dbReference>
<comment type="caution">
    <text evidence="10">The sequence shown here is derived from an EMBL/GenBank/DDBJ whole genome shotgun (WGS) entry which is preliminary data.</text>
</comment>
<keyword evidence="3" id="KW-0805">Transcription regulation</keyword>
<protein>
    <recommendedName>
        <fullName evidence="1">Stage 0 sporulation protein A homolog</fullName>
    </recommendedName>
</protein>
<dbReference type="CDD" id="cd17535">
    <property type="entry name" value="REC_NarL-like"/>
    <property type="match status" value="1"/>
</dbReference>
<evidence type="ECO:0000259" key="8">
    <source>
        <dbReference type="PROSITE" id="PS50043"/>
    </source>
</evidence>
<dbReference type="SUPFAM" id="SSF46894">
    <property type="entry name" value="C-terminal effector domain of the bipartite response regulators"/>
    <property type="match status" value="1"/>
</dbReference>
<dbReference type="GO" id="GO:0006355">
    <property type="term" value="P:regulation of DNA-templated transcription"/>
    <property type="evidence" value="ECO:0007669"/>
    <property type="project" value="InterPro"/>
</dbReference>
<gene>
    <name evidence="10" type="ORF">H8706_09700</name>
</gene>
<dbReference type="InterPro" id="IPR016032">
    <property type="entry name" value="Sig_transdc_resp-reg_C-effctor"/>
</dbReference>
<dbReference type="AlphaFoldDB" id="A0A926FET5"/>
<dbReference type="Pfam" id="PF00072">
    <property type="entry name" value="Response_reg"/>
    <property type="match status" value="1"/>
</dbReference>
<dbReference type="InterPro" id="IPR039420">
    <property type="entry name" value="WalR-like"/>
</dbReference>
<dbReference type="PRINTS" id="PR00038">
    <property type="entry name" value="HTHLUXR"/>
</dbReference>
<organism evidence="10 11">
    <name type="scientific">Qingrenia yutianensis</name>
    <dbReference type="NCBI Taxonomy" id="2763676"/>
    <lineage>
        <taxon>Bacteria</taxon>
        <taxon>Bacillati</taxon>
        <taxon>Bacillota</taxon>
        <taxon>Clostridia</taxon>
        <taxon>Eubacteriales</taxon>
        <taxon>Oscillospiraceae</taxon>
        <taxon>Qingrenia</taxon>
    </lineage>
</organism>
<evidence type="ECO:0000259" key="9">
    <source>
        <dbReference type="PROSITE" id="PS50110"/>
    </source>
</evidence>
<evidence type="ECO:0000313" key="11">
    <source>
        <dbReference type="Proteomes" id="UP000647416"/>
    </source>
</evidence>
<name>A0A926FET5_9FIRM</name>
<dbReference type="Proteomes" id="UP000647416">
    <property type="component" value="Unassembled WGS sequence"/>
</dbReference>
<dbReference type="Pfam" id="PF00196">
    <property type="entry name" value="GerE"/>
    <property type="match status" value="1"/>
</dbReference>
<dbReference type="InterPro" id="IPR000792">
    <property type="entry name" value="Tscrpt_reg_LuxR_C"/>
</dbReference>
<feature type="modified residue" description="4-aspartylphosphate" evidence="7">
    <location>
        <position position="56"/>
    </location>
</feature>
<keyword evidence="2 7" id="KW-0597">Phosphoprotein</keyword>
<evidence type="ECO:0000256" key="6">
    <source>
        <dbReference type="ARBA" id="ARBA00024867"/>
    </source>
</evidence>
<sequence length="225" mass="25991">MNKIRVIVCEDIKGIRKHIVSALNADEEIEVVGEAESGKECIELTRRVETDIILMDIQMEYETAGIDAIREICEEKPGVKIIVLTAYDKNELILEAYYTGASDYIIKSADAVDICKNIKRVYETQDFVGPLIAKNLRAEFVRMKKSEETLMFFIHKFSTLTQTEKEILKLLYQGYTKKQISQMRFIEVSTIKVHVKHILKKLSFPTISNLVSFLKKIKIYENFNL</sequence>
<comment type="function">
    <text evidence="6">May play the central regulatory role in sporulation. It may be an element of the effector pathway responsible for the activation of sporulation genes in response to nutritional stress. Spo0A may act in concert with spo0H (a sigma factor) to control the expression of some genes that are critical to the sporulation process.</text>
</comment>
<dbReference type="PROSITE" id="PS50110">
    <property type="entry name" value="RESPONSE_REGULATORY"/>
    <property type="match status" value="1"/>
</dbReference>
<dbReference type="GO" id="GO:0000160">
    <property type="term" value="P:phosphorelay signal transduction system"/>
    <property type="evidence" value="ECO:0007669"/>
    <property type="project" value="InterPro"/>
</dbReference>
<dbReference type="SUPFAM" id="SSF52172">
    <property type="entry name" value="CheY-like"/>
    <property type="match status" value="1"/>
</dbReference>
<dbReference type="PANTHER" id="PTHR43214:SF43">
    <property type="entry name" value="TWO-COMPONENT RESPONSE REGULATOR"/>
    <property type="match status" value="1"/>
</dbReference>
<keyword evidence="4" id="KW-0238">DNA-binding</keyword>